<organism evidence="3 4">
    <name type="scientific">Bacillus amyloliquefaciens (strain ATCC 23350 / DSM 7 / BCRC 11601 / CCUG 28519 / NBRC 15535 / NRRL B-14393 / F)</name>
    <dbReference type="NCBI Taxonomy" id="692420"/>
    <lineage>
        <taxon>Bacteria</taxon>
        <taxon>Bacillati</taxon>
        <taxon>Bacillota</taxon>
        <taxon>Bacilli</taxon>
        <taxon>Bacillales</taxon>
        <taxon>Bacillaceae</taxon>
        <taxon>Bacillus</taxon>
        <taxon>Bacillus amyloliquefaciens group</taxon>
    </lineage>
</organism>
<sequence>MGGRLVRYLFCVLLSAFVLCLAACEPSHQQHDTGVSAKSAEQKIVPLSKNEAEKAEGWLDNRTILYTAHHQLMKYDLFSGKSERLYETRGHIVNVKISPKKQLILVQVTNSGQTELELMNKEGKRLYHKAFNSYELETAWNPYDPYQMMITVFTETWDFTTYTADMKNGILNMSPVQTPFVHWTSSDEFQYIKQGKTEEEGPLYSYDLQTKKEKRVLHHVIWADSRPGMTIAVRQTDQSDGDGEFFFQKPASVTHRFPLQKKYESFAPMEYDYDQTHKRFYIFKPEGRLYRLISFDLGDERERTVLTNTEMEPIQISPDGEYALYGFTYDRLISLKTGMTEPIITNEKGV</sequence>
<reference evidence="3 4" key="1">
    <citation type="journal article" date="2011" name="Int. J. Syst. Evol. Microbiol.">
        <title>Relationship of Bacillus amyloliquefaciens clades associated with strains DSM 7T and FZB42T: a proposal for Bacillus amyloliquefaciens subsp. amyloliquefaciens subsp. nov. and Bacillus amyloliquefaciens subsp. plantarum subsp. nov. based on complete genome sequence comparisons.</title>
        <authorList>
            <person name="Borriss R."/>
            <person name="Chen X.H."/>
            <person name="Rueckert C."/>
            <person name="Blom J."/>
            <person name="Becker A."/>
            <person name="Baumgarth B."/>
            <person name="Fan B."/>
            <person name="Pukall R."/>
            <person name="Schumann P."/>
            <person name="Sproer C."/>
            <person name="Junge H."/>
            <person name="Vater J."/>
            <person name="Puhler A."/>
            <person name="Klenk H.P."/>
        </authorList>
    </citation>
    <scope>NUCLEOTIDE SEQUENCE [LARGE SCALE GENOMIC DNA]</scope>
    <source>
        <strain evidence="4">DSM 7</strain>
    </source>
</reference>
<evidence type="ECO:0000313" key="4">
    <source>
        <dbReference type="Proteomes" id="UP000006562"/>
    </source>
</evidence>
<keyword evidence="3" id="KW-0449">Lipoprotein</keyword>
<evidence type="ECO:0000313" key="3">
    <source>
        <dbReference type="EMBL" id="CBI43510.1"/>
    </source>
</evidence>
<feature type="signal peptide" evidence="1">
    <location>
        <begin position="1"/>
        <end position="22"/>
    </location>
</feature>
<dbReference type="EMBL" id="FN597644">
    <property type="protein sequence ID" value="CBI43510.1"/>
    <property type="molecule type" value="Genomic_DNA"/>
</dbReference>
<accession>A0A9P1NII3</accession>
<reference evidence="4" key="2">
    <citation type="journal article" date="2011" name="J. Biotechnol.">
        <title>Genome sequence of B. amyloliquefaciens type strain DSM7(T) reveals differences to plant-associated B. amyloliquefaciens FZB42.</title>
        <authorList>
            <person name="Ruckert C."/>
            <person name="Blom J."/>
            <person name="Chen X."/>
            <person name="Reva O."/>
            <person name="Borriss R."/>
        </authorList>
    </citation>
    <scope>NUCLEOTIDE SEQUENCE [LARGE SCALE GENOMIC DNA]</scope>
    <source>
        <strain evidence="4">DSM 7</strain>
    </source>
</reference>
<dbReference type="Pfam" id="PF21101">
    <property type="entry name" value="YqgU"/>
    <property type="match status" value="1"/>
</dbReference>
<dbReference type="KEGG" id="bao:BAMF_2384"/>
<dbReference type="Proteomes" id="UP000006562">
    <property type="component" value="Chromosome"/>
</dbReference>
<dbReference type="AlphaFoldDB" id="A0A9P1NII3"/>
<dbReference type="InterPro" id="IPR048421">
    <property type="entry name" value="YqgU_beta-prop"/>
</dbReference>
<feature type="chain" id="PRO_5040498587" evidence="1">
    <location>
        <begin position="23"/>
        <end position="350"/>
    </location>
</feature>
<evidence type="ECO:0000256" key="1">
    <source>
        <dbReference type="SAM" id="SignalP"/>
    </source>
</evidence>
<proteinExistence type="predicted"/>
<protein>
    <submittedName>
        <fullName evidence="3">Lipoprotein</fullName>
    </submittedName>
</protein>
<feature type="domain" description="YqgU-like 6-bladed beta-propeller" evidence="2">
    <location>
        <begin position="77"/>
        <end position="326"/>
    </location>
</feature>
<keyword evidence="4" id="KW-1185">Reference proteome</keyword>
<evidence type="ECO:0000259" key="2">
    <source>
        <dbReference type="Pfam" id="PF21101"/>
    </source>
</evidence>
<name>A0A9P1NII3_BACAS</name>
<dbReference type="SUPFAM" id="SSF82171">
    <property type="entry name" value="DPP6 N-terminal domain-like"/>
    <property type="match status" value="1"/>
</dbReference>
<keyword evidence="1" id="KW-0732">Signal</keyword>
<gene>
    <name evidence="3" type="primary">yqgU</name>
    <name evidence="3" type="ordered locus">BAMF_2384</name>
</gene>